<dbReference type="PANTHER" id="PTHR30604:SF1">
    <property type="entry name" value="DNA UTILIZATION PROTEIN HOFQ"/>
    <property type="match status" value="1"/>
</dbReference>
<comment type="subunit">
    <text evidence="11">Homododecamer. Tetramer of trimer.</text>
</comment>
<evidence type="ECO:0000256" key="6">
    <source>
        <dbReference type="ARBA" id="ARBA00022927"/>
    </source>
</evidence>
<dbReference type="Pfam" id="PF00263">
    <property type="entry name" value="Secretin"/>
    <property type="match status" value="1"/>
</dbReference>
<evidence type="ECO:0000256" key="8">
    <source>
        <dbReference type="ARBA" id="ARBA00023237"/>
    </source>
</evidence>
<protein>
    <recommendedName>
        <fullName evidence="3">Type IV pilus biogenesis and competence protein PilQ</fullName>
    </recommendedName>
</protein>
<keyword evidence="7" id="KW-0472">Membrane</keyword>
<name>A0ABV8MSZ2_9NEIS</name>
<evidence type="ECO:0000256" key="13">
    <source>
        <dbReference type="SAM" id="SignalP"/>
    </source>
</evidence>
<dbReference type="InterPro" id="IPR004846">
    <property type="entry name" value="T2SS/T3SS_dom"/>
</dbReference>
<keyword evidence="4 12" id="KW-0813">Transport</keyword>
<dbReference type="Gene3D" id="2.60.40.3470">
    <property type="match status" value="1"/>
</dbReference>
<comment type="caution">
    <text evidence="15">The sequence shown here is derived from an EMBL/GenBank/DDBJ whole genome shotgun (WGS) entry which is preliminary data.</text>
</comment>
<gene>
    <name evidence="15" type="primary">pilQ</name>
    <name evidence="15" type="ORF">ACFOW7_12710</name>
</gene>
<dbReference type="InterPro" id="IPR051808">
    <property type="entry name" value="Type_IV_pilus_biogenesis"/>
</dbReference>
<dbReference type="Proteomes" id="UP001595791">
    <property type="component" value="Unassembled WGS sequence"/>
</dbReference>
<evidence type="ECO:0000256" key="9">
    <source>
        <dbReference type="ARBA" id="ARBA00023287"/>
    </source>
</evidence>
<evidence type="ECO:0000313" key="16">
    <source>
        <dbReference type="Proteomes" id="UP001595791"/>
    </source>
</evidence>
<dbReference type="SMART" id="SM00965">
    <property type="entry name" value="STN"/>
    <property type="match status" value="1"/>
</dbReference>
<evidence type="ECO:0000259" key="14">
    <source>
        <dbReference type="SMART" id="SM00965"/>
    </source>
</evidence>
<dbReference type="Pfam" id="PF11741">
    <property type="entry name" value="AMIN"/>
    <property type="match status" value="2"/>
</dbReference>
<dbReference type="InterPro" id="IPR038591">
    <property type="entry name" value="NolW-like_sf"/>
</dbReference>
<feature type="signal peptide" evidence="13">
    <location>
        <begin position="1"/>
        <end position="26"/>
    </location>
</feature>
<comment type="function">
    <text evidence="10">Required for type IV pilus biogenesis and competence. Could function as a pore for exit of the pilus but also as a channel for entry of heme and antimicrobial agents and uptake of transforming DNA.</text>
</comment>
<dbReference type="InterPro" id="IPR001775">
    <property type="entry name" value="GspD/PilQ"/>
</dbReference>
<evidence type="ECO:0000256" key="12">
    <source>
        <dbReference type="RuleBase" id="RU004004"/>
    </source>
</evidence>
<keyword evidence="5 13" id="KW-0732">Signal</keyword>
<reference evidence="16" key="1">
    <citation type="journal article" date="2019" name="Int. J. Syst. Evol. Microbiol.">
        <title>The Global Catalogue of Microorganisms (GCM) 10K type strain sequencing project: providing services to taxonomists for standard genome sequencing and annotation.</title>
        <authorList>
            <consortium name="The Broad Institute Genomics Platform"/>
            <consortium name="The Broad Institute Genome Sequencing Center for Infectious Disease"/>
            <person name="Wu L."/>
            <person name="Ma J."/>
        </authorList>
    </citation>
    <scope>NUCLEOTIDE SEQUENCE [LARGE SCALE GENOMIC DNA]</scope>
    <source>
        <strain evidence="16">LMG 29894</strain>
    </source>
</reference>
<sequence>MMMMKQRMLNWLKLACLVMAAGAALAQDPNAIKSIEVRNDSADRQEITIVMKNPAQVPASFVVNAPPRIAFDFVNTANDSGKTSVPVSGGNLKGVNIAESNGRTRVVFSLIKSVVYETRISGNKLMVTLNQAPTGQPVSSATAVFSATNTQRESIKDIDFRRGKGGEGRVMVDLSNPNVGIDVRQQGKNLVVEFSKTSLPRQFERRMDVVDFATPVQSIDTYTQGETVKMVIEPKGTWEYSAYQTENRFIVEVKNIDEQAKKLAELDKPTYKGEKLSFNFQNIEVRTVLQVIAEFTGKNIITSDTVSGNLTLRLKDVPWDQAMDLILQSKGLDKRENGNVLWVAPRDEIAAREKMTLEAKRAIADIEPLRSQTFQLNYQKAEDIKAMLLSSRGDDKNPTTFLSKNGTVIAEPRTNTLIVSEIASKLEEIRNLIARIDAPAKQVMIEGRIVIAKDDFGRTLGARLGLRGDRTIDNSTRVGIASGVNDSFSVIHNGVDSGTTIQNVQLPSSGLGSFVPASIGVTLLNRSVGALLSLELQALEAEGNGRTVSSPRLITGDQQKAVIRQGKKFYVNRVTTDGIVSEEKEAVLMLEVTPRITPDRRVFLEIKVTNDSLQPGNVVDTRSIETKVLVPNGDTAVLGGIYEMEETNDKTQVPLLGNVPVVGNLFKTRTKKETKREILIFITPRILDDSLSLR</sequence>
<dbReference type="PRINTS" id="PR00811">
    <property type="entry name" value="BCTERIALGSPD"/>
</dbReference>
<dbReference type="InterPro" id="IPR021731">
    <property type="entry name" value="AMIN_dom"/>
</dbReference>
<evidence type="ECO:0000256" key="7">
    <source>
        <dbReference type="ARBA" id="ARBA00023136"/>
    </source>
</evidence>
<feature type="chain" id="PRO_5047539293" description="Type IV pilus biogenesis and competence protein PilQ" evidence="13">
    <location>
        <begin position="27"/>
        <end position="694"/>
    </location>
</feature>
<evidence type="ECO:0000256" key="3">
    <source>
        <dbReference type="ARBA" id="ARBA00014124"/>
    </source>
</evidence>
<dbReference type="EMBL" id="JBHSBU010000001">
    <property type="protein sequence ID" value="MFC4160211.1"/>
    <property type="molecule type" value="Genomic_DNA"/>
</dbReference>
<keyword evidence="6" id="KW-0653">Protein transport</keyword>
<organism evidence="15 16">
    <name type="scientific">Chitinimonas lacunae</name>
    <dbReference type="NCBI Taxonomy" id="1963018"/>
    <lineage>
        <taxon>Bacteria</taxon>
        <taxon>Pseudomonadati</taxon>
        <taxon>Pseudomonadota</taxon>
        <taxon>Betaproteobacteria</taxon>
        <taxon>Neisseriales</taxon>
        <taxon>Chitinibacteraceae</taxon>
        <taxon>Chitinimonas</taxon>
    </lineage>
</organism>
<dbReference type="InterPro" id="IPR005644">
    <property type="entry name" value="NolW-like"/>
</dbReference>
<accession>A0ABV8MSZ2</accession>
<dbReference type="InterPro" id="IPR011662">
    <property type="entry name" value="Secretin/TonB_short_N"/>
</dbReference>
<dbReference type="Pfam" id="PF07660">
    <property type="entry name" value="STN"/>
    <property type="match status" value="1"/>
</dbReference>
<dbReference type="Gene3D" id="2.60.40.3500">
    <property type="match status" value="1"/>
</dbReference>
<evidence type="ECO:0000256" key="4">
    <source>
        <dbReference type="ARBA" id="ARBA00022448"/>
    </source>
</evidence>
<evidence type="ECO:0000256" key="1">
    <source>
        <dbReference type="ARBA" id="ARBA00004442"/>
    </source>
</evidence>
<dbReference type="NCBIfam" id="TIGR02515">
    <property type="entry name" value="IV_pilus_PilQ"/>
    <property type="match status" value="1"/>
</dbReference>
<dbReference type="RefSeq" id="WP_378164786.1">
    <property type="nucleotide sequence ID" value="NZ_JBHSBU010000001.1"/>
</dbReference>
<dbReference type="PANTHER" id="PTHR30604">
    <property type="entry name" value="PROTEIN TRANSPORT PROTEIN HOFQ"/>
    <property type="match status" value="1"/>
</dbReference>
<dbReference type="Gene3D" id="3.30.1370.120">
    <property type="match status" value="1"/>
</dbReference>
<dbReference type="Gene3D" id="3.30.1370.130">
    <property type="match status" value="1"/>
</dbReference>
<evidence type="ECO:0000256" key="10">
    <source>
        <dbReference type="ARBA" id="ARBA00024678"/>
    </source>
</evidence>
<dbReference type="PROSITE" id="PS00875">
    <property type="entry name" value="T2SP_D"/>
    <property type="match status" value="1"/>
</dbReference>
<keyword evidence="8" id="KW-0998">Cell outer membrane</keyword>
<keyword evidence="9" id="KW-0178">Competence</keyword>
<proteinExistence type="inferred from homology"/>
<keyword evidence="16" id="KW-1185">Reference proteome</keyword>
<comment type="subcellular location">
    <subcellularLocation>
        <location evidence="1 12">Cell outer membrane</location>
    </subcellularLocation>
</comment>
<evidence type="ECO:0000256" key="2">
    <source>
        <dbReference type="ARBA" id="ARBA00006304"/>
    </source>
</evidence>
<evidence type="ECO:0000256" key="5">
    <source>
        <dbReference type="ARBA" id="ARBA00022729"/>
    </source>
</evidence>
<comment type="similarity">
    <text evidence="2">Belongs to the bacterial secretin family. PilQ subfamily.</text>
</comment>
<dbReference type="InterPro" id="IPR013355">
    <property type="entry name" value="Pilus_4_PilQ"/>
</dbReference>
<dbReference type="InterPro" id="IPR004845">
    <property type="entry name" value="T2SS_GspD_CS"/>
</dbReference>
<dbReference type="Pfam" id="PF03958">
    <property type="entry name" value="Secretin_N"/>
    <property type="match status" value="1"/>
</dbReference>
<evidence type="ECO:0000313" key="15">
    <source>
        <dbReference type="EMBL" id="MFC4160211.1"/>
    </source>
</evidence>
<feature type="domain" description="Secretin/TonB short N-terminal" evidence="14">
    <location>
        <begin position="298"/>
        <end position="346"/>
    </location>
</feature>
<evidence type="ECO:0000256" key="11">
    <source>
        <dbReference type="ARBA" id="ARBA00025897"/>
    </source>
</evidence>